<dbReference type="NCBIfam" id="TIGR00484">
    <property type="entry name" value="EF-G"/>
    <property type="match status" value="1"/>
</dbReference>
<feature type="region of interest" description="Disordered" evidence="15">
    <location>
        <begin position="1386"/>
        <end position="1426"/>
    </location>
</feature>
<dbReference type="Gene3D" id="3.40.50.300">
    <property type="entry name" value="P-loop containing nucleotide triphosphate hydrolases"/>
    <property type="match status" value="1"/>
</dbReference>
<dbReference type="CDD" id="cd04091">
    <property type="entry name" value="mtEFG1_II_like"/>
    <property type="match status" value="1"/>
</dbReference>
<keyword evidence="8" id="KW-0418">Kinase</keyword>
<evidence type="ECO:0000256" key="13">
    <source>
        <dbReference type="HAMAP-Rule" id="MF_03061"/>
    </source>
</evidence>
<organism evidence="19">
    <name type="scientific">Salix viminalis</name>
    <name type="common">Common osier</name>
    <name type="synonym">Basket willow</name>
    <dbReference type="NCBI Taxonomy" id="40686"/>
    <lineage>
        <taxon>Eukaryota</taxon>
        <taxon>Viridiplantae</taxon>
        <taxon>Streptophyta</taxon>
        <taxon>Embryophyta</taxon>
        <taxon>Tracheophyta</taxon>
        <taxon>Spermatophyta</taxon>
        <taxon>Magnoliopsida</taxon>
        <taxon>eudicotyledons</taxon>
        <taxon>Gunneridae</taxon>
        <taxon>Pentapetalae</taxon>
        <taxon>rosids</taxon>
        <taxon>fabids</taxon>
        <taxon>Malpighiales</taxon>
        <taxon>Salicaceae</taxon>
        <taxon>Saliceae</taxon>
        <taxon>Salix</taxon>
    </lineage>
</organism>
<dbReference type="InterPro" id="IPR041095">
    <property type="entry name" value="EFG_II"/>
</dbReference>
<feature type="compositionally biased region" description="Polar residues" evidence="15">
    <location>
        <begin position="1017"/>
        <end position="1054"/>
    </location>
</feature>
<dbReference type="PROSITE" id="PS00107">
    <property type="entry name" value="PROTEIN_KINASE_ATP"/>
    <property type="match status" value="1"/>
</dbReference>
<dbReference type="Pfam" id="PF02705">
    <property type="entry name" value="K_trans"/>
    <property type="match status" value="1"/>
</dbReference>
<dbReference type="InterPro" id="IPR000719">
    <property type="entry name" value="Prot_kinase_dom"/>
</dbReference>
<dbReference type="SUPFAM" id="SSF50447">
    <property type="entry name" value="Translation proteins"/>
    <property type="match status" value="1"/>
</dbReference>
<dbReference type="InterPro" id="IPR000270">
    <property type="entry name" value="PB1_dom"/>
</dbReference>
<comment type="pathway">
    <text evidence="13">Protein biosynthesis; polypeptide chain elongation.</text>
</comment>
<dbReference type="InterPro" id="IPR005517">
    <property type="entry name" value="Transl_elong_EFG/EF2_IV"/>
</dbReference>
<dbReference type="GO" id="GO:0005525">
    <property type="term" value="F:GTP binding"/>
    <property type="evidence" value="ECO:0007669"/>
    <property type="project" value="UniProtKB-UniRule"/>
</dbReference>
<dbReference type="InterPro" id="IPR014721">
    <property type="entry name" value="Ribsml_uS5_D2-typ_fold_subgr"/>
</dbReference>
<keyword evidence="5" id="KW-0808">Transferase</keyword>
<dbReference type="SUPFAM" id="SSF56112">
    <property type="entry name" value="Protein kinase-like (PK-like)"/>
    <property type="match status" value="1"/>
</dbReference>
<evidence type="ECO:0000256" key="2">
    <source>
        <dbReference type="ARBA" id="ARBA00005870"/>
    </source>
</evidence>
<name>A0A6N2KSG3_SALVM</name>
<evidence type="ECO:0000256" key="16">
    <source>
        <dbReference type="SAM" id="Phobius"/>
    </source>
</evidence>
<keyword evidence="16" id="KW-1133">Transmembrane helix</keyword>
<dbReference type="CDD" id="cd01434">
    <property type="entry name" value="EFG_mtEFG1_IV"/>
    <property type="match status" value="1"/>
</dbReference>
<keyword evidence="9 14" id="KW-0067">ATP-binding</keyword>
<dbReference type="PROSITE" id="PS00301">
    <property type="entry name" value="G_TR_1"/>
    <property type="match status" value="1"/>
</dbReference>
<dbReference type="PROSITE" id="PS50011">
    <property type="entry name" value="PROTEIN_KINASE_DOM"/>
    <property type="match status" value="1"/>
</dbReference>
<dbReference type="InterPro" id="IPR008271">
    <property type="entry name" value="Ser/Thr_kinase_AS"/>
</dbReference>
<keyword evidence="11 13" id="KW-0496">Mitochondrion</keyword>
<evidence type="ECO:0000256" key="8">
    <source>
        <dbReference type="ARBA" id="ARBA00022777"/>
    </source>
</evidence>
<comment type="similarity">
    <text evidence="3">Belongs to the protein kinase superfamily. TKL Ser/Thr protein kinase family. ROCO subfamily.</text>
</comment>
<dbReference type="CDD" id="cd04097">
    <property type="entry name" value="mtEFG1_C"/>
    <property type="match status" value="1"/>
</dbReference>
<dbReference type="GO" id="GO:0070125">
    <property type="term" value="P:mitochondrial translational elongation"/>
    <property type="evidence" value="ECO:0007669"/>
    <property type="project" value="UniProtKB-UniRule"/>
</dbReference>
<dbReference type="Pfam" id="PF00564">
    <property type="entry name" value="PB1"/>
    <property type="match status" value="1"/>
</dbReference>
<dbReference type="InterPro" id="IPR001245">
    <property type="entry name" value="Ser-Thr/Tyr_kinase_cat_dom"/>
</dbReference>
<dbReference type="InterPro" id="IPR031157">
    <property type="entry name" value="G_TR_CS"/>
</dbReference>
<feature type="domain" description="Tr-type G" evidence="18">
    <location>
        <begin position="1998"/>
        <end position="2276"/>
    </location>
</feature>
<dbReference type="Gene3D" id="3.10.20.90">
    <property type="entry name" value="Phosphatidylinositol 3-kinase Catalytic Subunit, Chain A, domain 1"/>
    <property type="match status" value="1"/>
</dbReference>
<keyword evidence="12 13" id="KW-0342">GTP-binding</keyword>
<dbReference type="FunFam" id="3.30.70.870:FF:000001">
    <property type="entry name" value="Elongation factor G"/>
    <property type="match status" value="1"/>
</dbReference>
<comment type="similarity">
    <text evidence="2">Belongs to the TRAFAC class translation factor GTPase superfamily. Classic translation factor GTPase family. EF-G/EF-2 subfamily.</text>
</comment>
<dbReference type="InterPro" id="IPR017441">
    <property type="entry name" value="Protein_kinase_ATP_BS"/>
</dbReference>
<proteinExistence type="inferred from homology"/>
<dbReference type="Gene3D" id="3.30.230.10">
    <property type="match status" value="1"/>
</dbReference>
<dbReference type="CDD" id="cd13999">
    <property type="entry name" value="STKc_MAP3K-like"/>
    <property type="match status" value="1"/>
</dbReference>
<evidence type="ECO:0000256" key="5">
    <source>
        <dbReference type="ARBA" id="ARBA00022679"/>
    </source>
</evidence>
<dbReference type="InterPro" id="IPR020568">
    <property type="entry name" value="Ribosomal_Su5_D2-typ_SF"/>
</dbReference>
<dbReference type="InterPro" id="IPR005225">
    <property type="entry name" value="Small_GTP-bd"/>
</dbReference>
<dbReference type="Pfam" id="PF00679">
    <property type="entry name" value="EFG_C"/>
    <property type="match status" value="1"/>
</dbReference>
<evidence type="ECO:0000256" key="9">
    <source>
        <dbReference type="ARBA" id="ARBA00022840"/>
    </source>
</evidence>
<dbReference type="NCBIfam" id="TIGR00231">
    <property type="entry name" value="small_GTP"/>
    <property type="match status" value="1"/>
</dbReference>
<dbReference type="Gene3D" id="1.10.510.10">
    <property type="entry name" value="Transferase(Phosphotransferase) domain 1"/>
    <property type="match status" value="1"/>
</dbReference>
<feature type="transmembrane region" description="Helical" evidence="16">
    <location>
        <begin position="243"/>
        <end position="265"/>
    </location>
</feature>
<comment type="function">
    <text evidence="13">Mitochondrial GTPase that catalyzes the GTP-dependent ribosomal translocation step during translation elongation. During this step, the ribosome changes from the pre-translocational (PRE) to the post-translocational (POST) state as the newly formed A-site-bound peptidyl-tRNA and P-site-bound deacylated tRNA move to the P and E sites, respectively. Catalyzes the coordinated movement of the two tRNA molecules, the mRNA and conformational changes in the ribosome.</text>
</comment>
<keyword evidence="10 13" id="KW-0648">Protein biosynthesis</keyword>
<dbReference type="InterPro" id="IPR000795">
    <property type="entry name" value="T_Tr_GTP-bd_dom"/>
</dbReference>
<dbReference type="InterPro" id="IPR000640">
    <property type="entry name" value="EFG_V-like"/>
</dbReference>
<dbReference type="InterPro" id="IPR035647">
    <property type="entry name" value="EFG_III/V"/>
</dbReference>
<sequence>MASGGKSNEEIDYKSRIWVLDQNLDQPIDAEAEKLRNKYEDKKFSRLLLMQLAFQSLGVVYGDLGTSPLYVFYNTFPDGIEDPEDLIGALSLIIYSLTLIPLLKYVLIVCRANDNGQGGTFALYSLLCRHAKVKTIPNQDLTDEQLTTYSRSTFDETSFAGKTKRWLEEHPFRKNALLVLVLVGSSMVIGDGILTPAISVLSAVQGIKLDHPSMSSDVVVLVAVVILVGLFSMQHHGVDRVSWLFAPIVLLWFLLIGGIGLFNIWKYDTGVLKAISPVYIYRYFRRGGRDSWLSLGGIMLSITGTEALFADLSHFPVPSIQIAFTTVVFPCLLFAYSGQAAYLMKNTNINWILMILCVGVTVGFKNQSQIGNASGTAVVIVMLVTTLLMILVMLLIWRCHWILVLIFTGLSLVVEGTYFSSVLCKVNQGGWVPLVIALAFFIIMYVWHYGSKKRYEFEVHSKVSMAWILGLGPSLGLVRVPGIGLVYTELARGVPHIFSHFITNLPAIHSIVVFVCVKYLPVHSVPEGERFLVKRIGPVNFRMFRCVVRYGYKDLHKRDESFEKKLFEGLNTFVRLESMMDGCSDSDDYSICDQETEQPNVLPNHSSNTMPLNMDGTVSSGDSIVFSSKDVVLRTKYVVAHTSDSVLIWHYWHLALLVQLTQMDRNLGKGITDQQKNNEQVRYNNMESRNEGLGSVNQRFLHDPSANINTNMRPPDYNMSTGARPVLNYSIQTGEEFALEFMRERTNPWQQLVPNANVDPNSRTSYMELKDMLGISHAGSESGPDNSMISTVEKARNQEFDQKRSSVHEDQSFYDPIRLAPRTSPRNDSNRGIHGYTSSGASDSSSKKVKFLCSFGGTILPRPSDGKLRYVGGETRIIRISKNISWQDLMQKTLAIYNESHTIKYQLPGEDLDALVSVSCDEDLQNMMEECNVSEDGGSKKPRMFLFSSNDLEDSQFGLGSGEGENSDIQYVVAVNGMDLGSRKNSINPVSASGNNMDEFLSLNVERGSSGVAAELTGSNAPSSAVNMLPSTTQSSQPVLTGSSTAHESNSQPYHGQKMHHGDAIHHPASSMHPMESFPQVDEKVTNPLAVPIQYGLGSHLPIHATVRENLMGVPFHMYPTQQGFLAEEKPYNGFPVQNAEASVKDAKMKRENSGQKINEPEKVQTLDKEARIKELKMKRDDSLQKLNETAKIQAVENDTVSLHPRNGDDHFHSSDDPFAPGYGGSEADPTDFSYLEPSVAPHRVFHSERIPREQAELNRLSKSEDSFDPQILITQARSGYSQQVIESIDKLHEGNVASQVDQSHSSAKSRYANPQTVEGGLTQFEKYKEFADNISTINPSIAQGLGSNVQKSESRRVVFNPVDDYEGSQVKGNYTDLSINDNETVGLTHPTASQGTSSKHAEDAAPGPPEFERFETAFDNNNGNNTNVNVQPLAWTESPIRVVSQGEPSIGVGTPEQKYIRIDINDRFRPDILSDIFSQAKIHENAVGPTVDRAGLSLNMENHDPKRWSYFRDLAQDQFARKDVSLIDQDHLGYSSSFANVEGGTFIDYSYPPLKSDGVALPHIEEDVRQETSDVVGPNTMDSHADYGHFELKETESAQLDGVNARIPEPEYEGGKLDIRNTGVPLADLPLGEFDISTLQIIKNEDLEELKELGSGTFGTVYHGKWRGTDVAIKRIKKSCFTGRSSEQERLTVEFWREAEILSKLHHPNVVAFYGVVQDGPGGTLATVAEFMVNGSLRHVLLSKDRHLDRRKRLIIAMDAAFGMEYLHSKNIVHFDLKCDNLLVNLKDPLRPICKVGDFGLSKIKRNTLVTGGVRGTLPWMAPELLNGGSSKVDVFSFGIVLWEILTGEEPYANMHYGAIIGGIVNNTLRPLVPSFCDPEWRLLMEQCWAPDPLARPSFTEITRRLLVMSAACTKQQGEGVPRFYQIGNPSTTMTRFQNGSRLLSYTFFRSKTTSPVSPTIALIQGNFQIQHSCHFSNLARATTKEEKEPWWKDSMERLRNIGISAHIDSGKTTLTERILYYTGRIHEIHEVRGRDGVGAKMDSMDLEREKGITIQSAATYCTWNGYQVNIIDTPGHVDFTIEVERALRVLDGAILVLCSVGGVQSQSITVDRQMRRYEVPRLAFINKLDRMGADPWKVLNQARSKLRHHSAAVQVPIGLEDDFQGLIDLVKMKAYYFHGSSGEKIVTEEIPVEMEALVTEKRRELIETVSEVDDKLADVFLADEPISTSDLEEAIRRATIAKKFVPVFMGSAFKNKGVQPLLDGVLSFLPCPPEVNNFALDQTKGEEKVVLSGTPDGPLVALAFKLEEGRFGQLTYLRIYEGVIRKGDFIVNVNTGKKIKDIQEAHAGQIVAVFGVDCASGDTFTDGSVRYTMTSMNVPEPVMSLAIQPVSKDSGGQFSKALNRFQKEDPTFRVGLDPESAQTIISGMGELHLDIYVERIRREYKVDASVGKPRVNFRETITQRAEFDYLHKKQTGGQGQYGRVCGYIEPIPEGSMTKFEFDNMIVGQVIPSNFIPAIEKGFKEAANSGSLIGHPVENLRIALTDGAAHAVDSSELAFKLAAIYAFRQCYTAAKPVILEPVMLVELKVPTEFQGTVAGDINKRKGLIVGNDQDGDDSVITAHVPLNNMFGYSTALRSMTQGKGEFTMEYKEHSPVSQDVQMQLVNTYKASKAAE</sequence>
<dbReference type="Gene3D" id="3.30.200.20">
    <property type="entry name" value="Phosphorylase Kinase, domain 1"/>
    <property type="match status" value="1"/>
</dbReference>
<keyword evidence="6 13" id="KW-0547">Nucleotide-binding</keyword>
<feature type="compositionally biased region" description="Basic and acidic residues" evidence="15">
    <location>
        <begin position="798"/>
        <end position="811"/>
    </location>
</feature>
<dbReference type="CDD" id="cd16262">
    <property type="entry name" value="EFG_III"/>
    <property type="match status" value="1"/>
</dbReference>
<feature type="transmembrane region" description="Helical" evidence="16">
    <location>
        <begin position="402"/>
        <end position="423"/>
    </location>
</feature>
<dbReference type="HAMAP" id="MF_00054_B">
    <property type="entry name" value="EF_G_EF_2_B"/>
    <property type="match status" value="1"/>
</dbReference>
<evidence type="ECO:0000256" key="12">
    <source>
        <dbReference type="ARBA" id="ARBA00023134"/>
    </source>
</evidence>
<keyword evidence="16" id="KW-0472">Membrane</keyword>
<evidence type="ECO:0000256" key="10">
    <source>
        <dbReference type="ARBA" id="ARBA00022917"/>
    </source>
</evidence>
<feature type="transmembrane region" description="Helical" evidence="16">
    <location>
        <begin position="467"/>
        <end position="488"/>
    </location>
</feature>
<dbReference type="SMART" id="SM00889">
    <property type="entry name" value="EFG_IV"/>
    <property type="match status" value="1"/>
</dbReference>
<evidence type="ECO:0000256" key="3">
    <source>
        <dbReference type="ARBA" id="ARBA00008171"/>
    </source>
</evidence>
<dbReference type="FunFam" id="3.10.20.90:FF:000058">
    <property type="entry name" value="Octicosapeptide/phox/Bem1p domain kinase superfamily protein"/>
    <property type="match status" value="1"/>
</dbReference>
<dbReference type="FunFam" id="3.30.200.20:FF:000081">
    <property type="entry name" value="Octicosapeptide/phox/Bem1p domain kinase superfamily protein"/>
    <property type="match status" value="1"/>
</dbReference>
<dbReference type="InterPro" id="IPR011009">
    <property type="entry name" value="Kinase-like_dom_sf"/>
</dbReference>
<dbReference type="InterPro" id="IPR053951">
    <property type="entry name" value="K_trans_N"/>
</dbReference>
<feature type="binding site" evidence="13">
    <location>
        <begin position="2128"/>
        <end position="2131"/>
    </location>
    <ligand>
        <name>GTP</name>
        <dbReference type="ChEBI" id="CHEBI:37565"/>
    </ligand>
</feature>
<feature type="transmembrane region" description="Helical" evidence="16">
    <location>
        <begin position="322"/>
        <end position="342"/>
    </location>
</feature>
<feature type="transmembrane region" description="Helical" evidence="16">
    <location>
        <begin position="214"/>
        <end position="231"/>
    </location>
</feature>
<dbReference type="SUPFAM" id="SSF54980">
    <property type="entry name" value="EF-G C-terminal domain-like"/>
    <property type="match status" value="2"/>
</dbReference>
<dbReference type="FunFam" id="2.40.30.10:FF:000022">
    <property type="entry name" value="Elongation factor G, mitochondrial"/>
    <property type="match status" value="1"/>
</dbReference>
<dbReference type="InterPro" id="IPR009022">
    <property type="entry name" value="EFG_III"/>
</dbReference>
<dbReference type="Pfam" id="PF07714">
    <property type="entry name" value="PK_Tyr_Ser-Thr"/>
    <property type="match status" value="1"/>
</dbReference>
<feature type="region of interest" description="Disordered" evidence="15">
    <location>
        <begin position="798"/>
        <end position="845"/>
    </location>
</feature>
<dbReference type="InterPro" id="IPR053952">
    <property type="entry name" value="K_trans_C"/>
</dbReference>
<feature type="binding site" evidence="13">
    <location>
        <begin position="2007"/>
        <end position="2014"/>
    </location>
    <ligand>
        <name>GTP</name>
        <dbReference type="ChEBI" id="CHEBI:37565"/>
    </ligand>
</feature>
<dbReference type="PROSITE" id="PS00108">
    <property type="entry name" value="PROTEIN_KINASE_ST"/>
    <property type="match status" value="1"/>
</dbReference>
<evidence type="ECO:0000256" key="4">
    <source>
        <dbReference type="ARBA" id="ARBA00022527"/>
    </source>
</evidence>
<dbReference type="Gene3D" id="2.40.30.10">
    <property type="entry name" value="Translation factors"/>
    <property type="match status" value="1"/>
</dbReference>
<dbReference type="SUPFAM" id="SSF54211">
    <property type="entry name" value="Ribosomal protein S5 domain 2-like"/>
    <property type="match status" value="1"/>
</dbReference>
<dbReference type="SMART" id="SM00666">
    <property type="entry name" value="PB1"/>
    <property type="match status" value="1"/>
</dbReference>
<evidence type="ECO:0000256" key="14">
    <source>
        <dbReference type="PROSITE-ProRule" id="PRU10141"/>
    </source>
</evidence>
<dbReference type="GO" id="GO:0003746">
    <property type="term" value="F:translation elongation factor activity"/>
    <property type="evidence" value="ECO:0007669"/>
    <property type="project" value="UniProtKB-UniRule"/>
</dbReference>
<evidence type="ECO:0000256" key="6">
    <source>
        <dbReference type="ARBA" id="ARBA00022741"/>
    </source>
</evidence>
<dbReference type="SUPFAM" id="SSF52540">
    <property type="entry name" value="P-loop containing nucleoside triphosphate hydrolases"/>
    <property type="match status" value="1"/>
</dbReference>
<dbReference type="Gene3D" id="3.30.70.870">
    <property type="entry name" value="Elongation Factor G (Translational Gtpase), domain 3"/>
    <property type="match status" value="1"/>
</dbReference>
<dbReference type="InterPro" id="IPR004540">
    <property type="entry name" value="Transl_elong_EFG/EF2"/>
</dbReference>
<dbReference type="FunFam" id="3.30.230.10:FF:000003">
    <property type="entry name" value="Elongation factor G"/>
    <property type="match status" value="1"/>
</dbReference>
<feature type="domain" description="Protein kinase" evidence="17">
    <location>
        <begin position="1648"/>
        <end position="1909"/>
    </location>
</feature>
<feature type="binding site" evidence="14">
    <location>
        <position position="1679"/>
    </location>
    <ligand>
        <name>ATP</name>
        <dbReference type="ChEBI" id="CHEBI:30616"/>
    </ligand>
</feature>
<dbReference type="Pfam" id="PF00009">
    <property type="entry name" value="GTP_EFTU"/>
    <property type="match status" value="1"/>
</dbReference>
<dbReference type="SMART" id="SM00220">
    <property type="entry name" value="S_TKc"/>
    <property type="match status" value="1"/>
</dbReference>
<evidence type="ECO:0000256" key="7">
    <source>
        <dbReference type="ARBA" id="ARBA00022768"/>
    </source>
</evidence>
<dbReference type="InterPro" id="IPR027417">
    <property type="entry name" value="P-loop_NTPase"/>
</dbReference>
<dbReference type="SMART" id="SM00838">
    <property type="entry name" value="EFG_C"/>
    <property type="match status" value="1"/>
</dbReference>
<evidence type="ECO:0000256" key="15">
    <source>
        <dbReference type="SAM" id="MobiDB-lite"/>
    </source>
</evidence>
<dbReference type="Pfam" id="PF03764">
    <property type="entry name" value="EFG_IV"/>
    <property type="match status" value="1"/>
</dbReference>
<dbReference type="UniPathway" id="UPA00345"/>
<keyword evidence="7 13" id="KW-0251">Elongation factor</keyword>
<evidence type="ECO:0000256" key="1">
    <source>
        <dbReference type="ARBA" id="ARBA00004173"/>
    </source>
</evidence>
<evidence type="ECO:0000259" key="18">
    <source>
        <dbReference type="PROSITE" id="PS51722"/>
    </source>
</evidence>
<dbReference type="GO" id="GO:0005739">
    <property type="term" value="C:mitochondrion"/>
    <property type="evidence" value="ECO:0007669"/>
    <property type="project" value="UniProtKB-SubCell"/>
</dbReference>
<evidence type="ECO:0000256" key="11">
    <source>
        <dbReference type="ARBA" id="ARBA00023128"/>
    </source>
</evidence>
<dbReference type="InterPro" id="IPR047872">
    <property type="entry name" value="EFG_IV"/>
</dbReference>
<dbReference type="PROSITE" id="PS51722">
    <property type="entry name" value="G_TR_2"/>
    <property type="match status" value="1"/>
</dbReference>
<dbReference type="PRINTS" id="PR00109">
    <property type="entry name" value="TYRKINASE"/>
</dbReference>
<feature type="transmembrane region" description="Helical" evidence="16">
    <location>
        <begin position="44"/>
        <end position="66"/>
    </location>
</feature>
<evidence type="ECO:0000259" key="17">
    <source>
        <dbReference type="PROSITE" id="PS50011"/>
    </source>
</evidence>
<dbReference type="PANTHER" id="PTHR43636">
    <property type="entry name" value="ELONGATION FACTOR G, MITOCHONDRIAL"/>
    <property type="match status" value="1"/>
</dbReference>
<feature type="transmembrane region" description="Helical" evidence="16">
    <location>
        <begin position="291"/>
        <end position="310"/>
    </location>
</feature>
<feature type="transmembrane region" description="Helical" evidence="16">
    <location>
        <begin position="348"/>
        <end position="364"/>
    </location>
</feature>
<feature type="transmembrane region" description="Helical" evidence="16">
    <location>
        <begin position="376"/>
        <end position="396"/>
    </location>
</feature>
<feature type="compositionally biased region" description="Polar residues" evidence="15">
    <location>
        <begin position="1386"/>
        <end position="1399"/>
    </location>
</feature>
<feature type="region of interest" description="Disordered" evidence="15">
    <location>
        <begin position="1207"/>
        <end position="1226"/>
    </location>
</feature>
<reference evidence="19" key="1">
    <citation type="submission" date="2019-03" db="EMBL/GenBank/DDBJ databases">
        <authorList>
            <person name="Mank J."/>
            <person name="Almeida P."/>
        </authorList>
    </citation>
    <scope>NUCLEOTIDE SEQUENCE</scope>
    <source>
        <strain evidence="19">78183</strain>
    </source>
</reference>
<accession>A0A6N2KSG3</accession>
<comment type="subcellular location">
    <subcellularLocation>
        <location evidence="1 13">Mitochondrion</location>
    </subcellularLocation>
</comment>
<dbReference type="NCBIfam" id="NF009381">
    <property type="entry name" value="PRK12740.1-5"/>
    <property type="match status" value="1"/>
</dbReference>
<dbReference type="FunFam" id="3.40.50.300:FF:000558">
    <property type="entry name" value="Elongation factor G, mitochondrial"/>
    <property type="match status" value="1"/>
</dbReference>
<protein>
    <recommendedName>
        <fullName evidence="13">Elongation factor G, mitochondrial</fullName>
        <shortName evidence="13">EF-Gmt</shortName>
    </recommendedName>
    <alternativeName>
        <fullName evidence="13">Elongation factor G 1, mitochondrial</fullName>
        <shortName evidence="13">mEF-G 1</shortName>
    </alternativeName>
    <alternativeName>
        <fullName evidence="13">Elongation factor G1</fullName>
    </alternativeName>
</protein>
<dbReference type="InterPro" id="IPR035649">
    <property type="entry name" value="EFG_V"/>
</dbReference>
<keyword evidence="16" id="KW-0812">Transmembrane</keyword>
<feature type="transmembrane region" description="Helical" evidence="16">
    <location>
        <begin position="86"/>
        <end position="107"/>
    </location>
</feature>
<dbReference type="Gene3D" id="3.30.70.240">
    <property type="match status" value="1"/>
</dbReference>
<dbReference type="Pfam" id="PF14492">
    <property type="entry name" value="EFG_III"/>
    <property type="match status" value="1"/>
</dbReference>
<dbReference type="PRINTS" id="PR00315">
    <property type="entry name" value="ELONGATNFCT"/>
</dbReference>
<feature type="compositionally biased region" description="Basic and acidic residues" evidence="15">
    <location>
        <begin position="1207"/>
        <end position="1216"/>
    </location>
</feature>
<dbReference type="SUPFAM" id="SSF54277">
    <property type="entry name" value="CAD &amp; PB1 domains"/>
    <property type="match status" value="1"/>
</dbReference>
<dbReference type="PANTHER" id="PTHR43636:SF2">
    <property type="entry name" value="ELONGATION FACTOR G, MITOCHONDRIAL"/>
    <property type="match status" value="1"/>
</dbReference>
<dbReference type="GO" id="GO:0003924">
    <property type="term" value="F:GTPase activity"/>
    <property type="evidence" value="ECO:0007669"/>
    <property type="project" value="UniProtKB-UniRule"/>
</dbReference>
<feature type="transmembrane region" description="Helical" evidence="16">
    <location>
        <begin position="430"/>
        <end position="447"/>
    </location>
</feature>
<dbReference type="CDD" id="cd01886">
    <property type="entry name" value="EF-G"/>
    <property type="match status" value="1"/>
</dbReference>
<dbReference type="InterPro" id="IPR009000">
    <property type="entry name" value="Transl_B-barrel_sf"/>
</dbReference>
<gene>
    <name evidence="19" type="ORF">SVIM_LOCUS125456</name>
</gene>
<evidence type="ECO:0000313" key="19">
    <source>
        <dbReference type="EMBL" id="VFU30958.1"/>
    </source>
</evidence>
<dbReference type="CDD" id="cd06410">
    <property type="entry name" value="PB1_UP2"/>
    <property type="match status" value="1"/>
</dbReference>
<feature type="binding site" evidence="13">
    <location>
        <begin position="2074"/>
        <end position="2078"/>
    </location>
    <ligand>
        <name>GTP</name>
        <dbReference type="ChEBI" id="CHEBI:37565"/>
    </ligand>
</feature>
<dbReference type="GO" id="GO:0004674">
    <property type="term" value="F:protein serine/threonine kinase activity"/>
    <property type="evidence" value="ECO:0007669"/>
    <property type="project" value="UniProtKB-KW"/>
</dbReference>
<comment type="similarity">
    <text evidence="13">Belongs to the GTP-binding elongation factor family. EF-G/EF-2 subfamily.</text>
</comment>
<dbReference type="EMBL" id="CAADRP010000668">
    <property type="protein sequence ID" value="VFU30958.1"/>
    <property type="molecule type" value="Genomic_DNA"/>
</dbReference>
<feature type="region of interest" description="Disordered" evidence="15">
    <location>
        <begin position="1014"/>
        <end position="1062"/>
    </location>
</feature>
<dbReference type="FunFam" id="3.30.70.240:FF:000001">
    <property type="entry name" value="Elongation factor G"/>
    <property type="match status" value="1"/>
</dbReference>
<dbReference type="Pfam" id="PF22776">
    <property type="entry name" value="K_trans_C"/>
    <property type="match status" value="1"/>
</dbReference>
<dbReference type="GO" id="GO:0005524">
    <property type="term" value="F:ATP binding"/>
    <property type="evidence" value="ECO:0007669"/>
    <property type="project" value="UniProtKB-UniRule"/>
</dbReference>
<keyword evidence="4" id="KW-0723">Serine/threonine-protein kinase</keyword>